<organism evidence="2 3">
    <name type="scientific">Elysia marginata</name>
    <dbReference type="NCBI Taxonomy" id="1093978"/>
    <lineage>
        <taxon>Eukaryota</taxon>
        <taxon>Metazoa</taxon>
        <taxon>Spiralia</taxon>
        <taxon>Lophotrochozoa</taxon>
        <taxon>Mollusca</taxon>
        <taxon>Gastropoda</taxon>
        <taxon>Heterobranchia</taxon>
        <taxon>Euthyneura</taxon>
        <taxon>Panpulmonata</taxon>
        <taxon>Sacoglossa</taxon>
        <taxon>Placobranchoidea</taxon>
        <taxon>Plakobranchidae</taxon>
        <taxon>Elysia</taxon>
    </lineage>
</organism>
<gene>
    <name evidence="2" type="ORF">ElyMa_000990500</name>
</gene>
<dbReference type="AlphaFoldDB" id="A0AAV4HI19"/>
<comment type="caution">
    <text evidence="2">The sequence shown here is derived from an EMBL/GenBank/DDBJ whole genome shotgun (WGS) entry which is preliminary data.</text>
</comment>
<name>A0AAV4HI19_9GAST</name>
<accession>A0AAV4HI19</accession>
<evidence type="ECO:0000256" key="1">
    <source>
        <dbReference type="SAM" id="MobiDB-lite"/>
    </source>
</evidence>
<keyword evidence="3" id="KW-1185">Reference proteome</keyword>
<sequence length="155" mass="17537">MNMNKTCQCYPHKEQLTTLLARMHQLQNHLEKIHPFPQAPPRKPGQINRKAGKSLIYTSTPVKKMLEETKAKEKQTATKRKLIVETSSDSENEADIQNICDDSDSDISVHSGHEDQGDESVRSPKLDQLNEGDYVLVKFGGKKPHPALYWASGKR</sequence>
<evidence type="ECO:0000313" key="3">
    <source>
        <dbReference type="Proteomes" id="UP000762676"/>
    </source>
</evidence>
<reference evidence="2 3" key="1">
    <citation type="journal article" date="2021" name="Elife">
        <title>Chloroplast acquisition without the gene transfer in kleptoplastic sea slugs, Plakobranchus ocellatus.</title>
        <authorList>
            <person name="Maeda T."/>
            <person name="Takahashi S."/>
            <person name="Yoshida T."/>
            <person name="Shimamura S."/>
            <person name="Takaki Y."/>
            <person name="Nagai Y."/>
            <person name="Toyoda A."/>
            <person name="Suzuki Y."/>
            <person name="Arimoto A."/>
            <person name="Ishii H."/>
            <person name="Satoh N."/>
            <person name="Nishiyama T."/>
            <person name="Hasebe M."/>
            <person name="Maruyama T."/>
            <person name="Minagawa J."/>
            <person name="Obokata J."/>
            <person name="Shigenobu S."/>
        </authorList>
    </citation>
    <scope>NUCLEOTIDE SEQUENCE [LARGE SCALE GENOMIC DNA]</scope>
</reference>
<evidence type="ECO:0008006" key="4">
    <source>
        <dbReference type="Google" id="ProtNLM"/>
    </source>
</evidence>
<feature type="region of interest" description="Disordered" evidence="1">
    <location>
        <begin position="34"/>
        <end position="54"/>
    </location>
</feature>
<feature type="compositionally biased region" description="Basic and acidic residues" evidence="1">
    <location>
        <begin position="111"/>
        <end position="125"/>
    </location>
</feature>
<dbReference type="EMBL" id="BMAT01002020">
    <property type="protein sequence ID" value="GFR97319.1"/>
    <property type="molecule type" value="Genomic_DNA"/>
</dbReference>
<dbReference type="Proteomes" id="UP000762676">
    <property type="component" value="Unassembled WGS sequence"/>
</dbReference>
<proteinExistence type="predicted"/>
<protein>
    <recommendedName>
        <fullName evidence="4">PWWP domain-containing protein</fullName>
    </recommendedName>
</protein>
<feature type="region of interest" description="Disordered" evidence="1">
    <location>
        <begin position="69"/>
        <end position="127"/>
    </location>
</feature>
<evidence type="ECO:0000313" key="2">
    <source>
        <dbReference type="EMBL" id="GFR97319.1"/>
    </source>
</evidence>